<dbReference type="PANTHER" id="PTHR40661:SF1">
    <property type="entry name" value="HTH CRO_C1-TYPE DOMAIN-CONTAINING PROTEIN"/>
    <property type="match status" value="1"/>
</dbReference>
<protein>
    <submittedName>
        <fullName evidence="5">Phage repressor protein C, contains Cro/C1-type HTH and peptisase s24 domains</fullName>
    </submittedName>
</protein>
<sequence>MKKNTNFFERITELIHYKRFRSVHDFAINGLGYSSSEKLNRLKKEGTRPSYDILEDIANKFDDINVDWLLTGRESMLKRVSEFAGGKEILPAPIISMHRKTIDTIRDIQDVPLYDLEATSGLVELFKGSSGEAVLDRIRIPGIANCDGGVYVKGDSMYPLLKSGDIVLYKKVNLDKIFWGEMYLLSIKIDDWSEYITVKFVQKSDLGDEYIKLVSQNQHHQPKDMLMEHINAIALIRASIRLHN</sequence>
<dbReference type="RefSeq" id="WP_055426181.1">
    <property type="nucleotide sequence ID" value="NZ_FCOR01000014.1"/>
</dbReference>
<dbReference type="OrthoDB" id="796548at2"/>
<evidence type="ECO:0000256" key="2">
    <source>
        <dbReference type="ARBA" id="ARBA00023125"/>
    </source>
</evidence>
<dbReference type="Gene3D" id="2.10.109.10">
    <property type="entry name" value="Umud Fragment, subunit A"/>
    <property type="match status" value="1"/>
</dbReference>
<dbReference type="GO" id="GO:0003677">
    <property type="term" value="F:DNA binding"/>
    <property type="evidence" value="ECO:0007669"/>
    <property type="project" value="UniProtKB-KW"/>
</dbReference>
<accession>A0A0X3ARJ8</accession>
<evidence type="ECO:0000313" key="6">
    <source>
        <dbReference type="Proteomes" id="UP000182761"/>
    </source>
</evidence>
<keyword evidence="1" id="KW-0805">Transcription regulation</keyword>
<dbReference type="AlphaFoldDB" id="A0A0X3ARJ8"/>
<keyword evidence="2" id="KW-0238">DNA-binding</keyword>
<keyword evidence="6" id="KW-1185">Reference proteome</keyword>
<dbReference type="InterPro" id="IPR036286">
    <property type="entry name" value="LexA/Signal_pep-like_sf"/>
</dbReference>
<reference evidence="5 6" key="1">
    <citation type="submission" date="2016-01" db="EMBL/GenBank/DDBJ databases">
        <authorList>
            <person name="McClelland M."/>
            <person name="Jain A."/>
            <person name="Saraogi P."/>
            <person name="Mendelson R."/>
            <person name="Westerman R."/>
            <person name="SanMiguel P."/>
            <person name="Csonka L."/>
        </authorList>
    </citation>
    <scope>NUCLEOTIDE SEQUENCE [LARGE SCALE GENOMIC DNA]</scope>
    <source>
        <strain evidence="5 6">R-53146</strain>
    </source>
</reference>
<dbReference type="InterPro" id="IPR015927">
    <property type="entry name" value="Peptidase_S24_S26A/B/C"/>
</dbReference>
<dbReference type="Pfam" id="PF00717">
    <property type="entry name" value="Peptidase_S24"/>
    <property type="match status" value="1"/>
</dbReference>
<gene>
    <name evidence="5" type="ORF">Ga0061079_11421</name>
</gene>
<dbReference type="PANTHER" id="PTHR40661">
    <property type="match status" value="1"/>
</dbReference>
<dbReference type="Proteomes" id="UP000182761">
    <property type="component" value="Unassembled WGS sequence"/>
</dbReference>
<dbReference type="InterPro" id="IPR039418">
    <property type="entry name" value="LexA-like"/>
</dbReference>
<evidence type="ECO:0000256" key="1">
    <source>
        <dbReference type="ARBA" id="ARBA00023015"/>
    </source>
</evidence>
<evidence type="ECO:0000259" key="4">
    <source>
        <dbReference type="Pfam" id="PF00717"/>
    </source>
</evidence>
<proteinExistence type="predicted"/>
<feature type="domain" description="Peptidase S24/S26A/S26B/S26C" evidence="4">
    <location>
        <begin position="144"/>
        <end position="229"/>
    </location>
</feature>
<dbReference type="CDD" id="cd06529">
    <property type="entry name" value="S24_LexA-like"/>
    <property type="match status" value="1"/>
</dbReference>
<dbReference type="SUPFAM" id="SSF51306">
    <property type="entry name" value="LexA/Signal peptidase"/>
    <property type="match status" value="1"/>
</dbReference>
<name>A0A0X3ARJ8_9FLAO</name>
<evidence type="ECO:0000256" key="3">
    <source>
        <dbReference type="ARBA" id="ARBA00023163"/>
    </source>
</evidence>
<evidence type="ECO:0000313" key="5">
    <source>
        <dbReference type="EMBL" id="CVK17006.1"/>
    </source>
</evidence>
<dbReference type="EMBL" id="FCOR01000014">
    <property type="protein sequence ID" value="CVK17006.1"/>
    <property type="molecule type" value="Genomic_DNA"/>
</dbReference>
<keyword evidence="3" id="KW-0804">Transcription</keyword>
<organism evidence="5 6">
    <name type="scientific">Apibacter mensalis</name>
    <dbReference type="NCBI Taxonomy" id="1586267"/>
    <lineage>
        <taxon>Bacteria</taxon>
        <taxon>Pseudomonadati</taxon>
        <taxon>Bacteroidota</taxon>
        <taxon>Flavobacteriia</taxon>
        <taxon>Flavobacteriales</taxon>
        <taxon>Weeksellaceae</taxon>
        <taxon>Apibacter</taxon>
    </lineage>
</organism>